<evidence type="ECO:0000256" key="7">
    <source>
        <dbReference type="ARBA" id="ARBA00023288"/>
    </source>
</evidence>
<keyword evidence="6" id="KW-0998">Cell outer membrane</keyword>
<dbReference type="STRING" id="1642647.PSM36_0974"/>
<evidence type="ECO:0000256" key="5">
    <source>
        <dbReference type="ARBA" id="ARBA00023139"/>
    </source>
</evidence>
<evidence type="ECO:0000313" key="8">
    <source>
        <dbReference type="EMBL" id="SCD19800.1"/>
    </source>
</evidence>
<evidence type="ECO:0000256" key="3">
    <source>
        <dbReference type="ARBA" id="ARBA00022729"/>
    </source>
</evidence>
<name>A0A1R3SY01_9BACT</name>
<organism evidence="8 9">
    <name type="scientific">Proteiniphilum saccharofermentans</name>
    <dbReference type="NCBI Taxonomy" id="1642647"/>
    <lineage>
        <taxon>Bacteria</taxon>
        <taxon>Pseudomonadati</taxon>
        <taxon>Bacteroidota</taxon>
        <taxon>Bacteroidia</taxon>
        <taxon>Bacteroidales</taxon>
        <taxon>Dysgonomonadaceae</taxon>
        <taxon>Proteiniphilum</taxon>
    </lineage>
</organism>
<evidence type="ECO:0000313" key="9">
    <source>
        <dbReference type="Proteomes" id="UP000187464"/>
    </source>
</evidence>
<dbReference type="InterPro" id="IPR014941">
    <property type="entry name" value="FimB/Mfa2/Mfa3"/>
</dbReference>
<evidence type="ECO:0000256" key="2">
    <source>
        <dbReference type="ARBA" id="ARBA00007248"/>
    </source>
</evidence>
<accession>A0A1R3SY01</accession>
<reference evidence="8 9" key="1">
    <citation type="submission" date="2016-08" db="EMBL/GenBank/DDBJ databases">
        <authorList>
            <person name="Seilhamer J.J."/>
        </authorList>
    </citation>
    <scope>NUCLEOTIDE SEQUENCE [LARGE SCALE GENOMIC DNA]</scope>
    <source>
        <strain evidence="8">M3/6</strain>
    </source>
</reference>
<gene>
    <name evidence="8" type="ORF">PSM36_0974</name>
</gene>
<dbReference type="Proteomes" id="UP000187464">
    <property type="component" value="Chromosome I"/>
</dbReference>
<dbReference type="AlphaFoldDB" id="A0A1R3SY01"/>
<evidence type="ECO:0000256" key="4">
    <source>
        <dbReference type="ARBA" id="ARBA00023136"/>
    </source>
</evidence>
<dbReference type="Pfam" id="PF08842">
    <property type="entry name" value="Mfa2"/>
    <property type="match status" value="1"/>
</dbReference>
<protein>
    <submittedName>
        <fullName evidence="8">Mfa2</fullName>
    </submittedName>
</protein>
<comment type="similarity">
    <text evidence="2">Belongs to the bacteroidetes fimbrillin superfamily. FimB/Mfa2 family.</text>
</comment>
<keyword evidence="4" id="KW-0472">Membrane</keyword>
<dbReference type="GO" id="GO:0009279">
    <property type="term" value="C:cell outer membrane"/>
    <property type="evidence" value="ECO:0007669"/>
    <property type="project" value="UniProtKB-SubCell"/>
</dbReference>
<comment type="subcellular location">
    <subcellularLocation>
        <location evidence="1">Cell outer membrane</location>
    </subcellularLocation>
</comment>
<evidence type="ECO:0000256" key="1">
    <source>
        <dbReference type="ARBA" id="ARBA00004442"/>
    </source>
</evidence>
<keyword evidence="3" id="KW-0732">Signal</keyword>
<dbReference type="EMBL" id="LT605205">
    <property type="protein sequence ID" value="SCD19800.1"/>
    <property type="molecule type" value="Genomic_DNA"/>
</dbReference>
<keyword evidence="5" id="KW-0564">Palmitate</keyword>
<proteinExistence type="inferred from homology"/>
<dbReference type="KEGG" id="psac:PSM36_0974"/>
<keyword evidence="7" id="KW-0449">Lipoprotein</keyword>
<evidence type="ECO:0000256" key="6">
    <source>
        <dbReference type="ARBA" id="ARBA00023237"/>
    </source>
</evidence>
<dbReference type="RefSeq" id="WP_019537781.1">
    <property type="nucleotide sequence ID" value="NZ_LT605205.1"/>
</dbReference>
<keyword evidence="9" id="KW-1185">Reference proteome</keyword>
<sequence length="341" mass="38093">MMNTSTFKTGTHHLYVVTALLWVVLTISCNDRNVVDPQESAESRLSLQMRAANAETFAANTSLYMFNASDRFWEKKLNVTQEGNKLSTDVAIGTWNIVLLTCDKEEYIRQNITLPSPLSPMGSAIMWQTPVTTDGLFLSQTPSELRYGLLRDVVIKQDEVTEKSTLLYRNVAKVQVILKHYEGFDPVTDDNKAMAYAELLDVPTSLAWTGKLYPNGDSPAVSDKPIRENFEFDGAGKADTLNFIVPAHRGDDAFITNEEGILVQNPAAVDTTEHKLKLRVSMPSGGKEYFGKSANGIEIPIVPKINSIMQVNVTFHGKTSLDIKIGVKPWEDWIIQEEEFQ</sequence>